<dbReference type="AlphaFoldDB" id="A0A109FRB1"/>
<feature type="domain" description="HTH merR-type" evidence="2">
    <location>
        <begin position="17"/>
        <end position="86"/>
    </location>
</feature>
<sequence>MDKSEYLGGENPGYIAMTVKEVALCLDESPNVIRNWMKELKTYIPLEKNESGYNIFDKKALDQMKMVKQLHREQNYSIKQIEHYFSTGGESIKPVPSKEAGEILAEELKALKNEVSKLREYSEKQEEFNKLLIEQLQKQQDYIDNKLEKRDQKLLETIREVQETKSLTASTESKGFFARLFGK</sequence>
<evidence type="ECO:0000313" key="4">
    <source>
        <dbReference type="Proteomes" id="UP000065797"/>
    </source>
</evidence>
<reference evidence="3 4" key="1">
    <citation type="submission" date="2016-01" db="EMBL/GenBank/DDBJ databases">
        <authorList>
            <person name="McClelland M."/>
            <person name="Jain A."/>
            <person name="Saraogi P."/>
            <person name="Mendelson R."/>
            <person name="Westerman R."/>
            <person name="SanMiguel P."/>
            <person name="Csonka L."/>
        </authorList>
    </citation>
    <scope>NUCLEOTIDE SEQUENCE [LARGE SCALE GENOMIC DNA]</scope>
    <source>
        <strain evidence="3 4">PE8-15</strain>
    </source>
</reference>
<organism evidence="3 4">
    <name type="scientific">Bacillus mycoides</name>
    <dbReference type="NCBI Taxonomy" id="1405"/>
    <lineage>
        <taxon>Bacteria</taxon>
        <taxon>Bacillati</taxon>
        <taxon>Bacillota</taxon>
        <taxon>Bacilli</taxon>
        <taxon>Bacillales</taxon>
        <taxon>Bacillaceae</taxon>
        <taxon>Bacillus</taxon>
        <taxon>Bacillus cereus group</taxon>
    </lineage>
</organism>
<evidence type="ECO:0000259" key="2">
    <source>
        <dbReference type="Pfam" id="PF13411"/>
    </source>
</evidence>
<dbReference type="GO" id="GO:0003677">
    <property type="term" value="F:DNA binding"/>
    <property type="evidence" value="ECO:0007669"/>
    <property type="project" value="UniProtKB-KW"/>
</dbReference>
<dbReference type="InterPro" id="IPR000551">
    <property type="entry name" value="MerR-type_HTH_dom"/>
</dbReference>
<protein>
    <submittedName>
        <fullName evidence="3">DNA-binding protein</fullName>
    </submittedName>
</protein>
<gene>
    <name evidence="3" type="ORF">AWW70_27880</name>
</gene>
<evidence type="ECO:0000313" key="3">
    <source>
        <dbReference type="EMBL" id="KWU53228.1"/>
    </source>
</evidence>
<dbReference type="RefSeq" id="WP_060752198.1">
    <property type="nucleotide sequence ID" value="NZ_LRPH01000117.1"/>
</dbReference>
<dbReference type="Pfam" id="PF13152">
    <property type="entry name" value="DUF3967"/>
    <property type="match status" value="1"/>
</dbReference>
<keyword evidence="3" id="KW-0238">DNA-binding</keyword>
<dbReference type="SUPFAM" id="SSF46955">
    <property type="entry name" value="Putative DNA-binding domain"/>
    <property type="match status" value="1"/>
</dbReference>
<dbReference type="Gene3D" id="1.10.1660.10">
    <property type="match status" value="1"/>
</dbReference>
<dbReference type="EMBL" id="LRPH01000117">
    <property type="protein sequence ID" value="KWU53228.1"/>
    <property type="molecule type" value="Genomic_DNA"/>
</dbReference>
<dbReference type="GO" id="GO:0006355">
    <property type="term" value="P:regulation of DNA-templated transcription"/>
    <property type="evidence" value="ECO:0007669"/>
    <property type="project" value="InterPro"/>
</dbReference>
<accession>A0A109FRB1</accession>
<dbReference type="InterPro" id="IPR025052">
    <property type="entry name" value="DUF3967"/>
</dbReference>
<dbReference type="Pfam" id="PF13411">
    <property type="entry name" value="MerR_1"/>
    <property type="match status" value="1"/>
</dbReference>
<dbReference type="Proteomes" id="UP000065797">
    <property type="component" value="Unassembled WGS sequence"/>
</dbReference>
<feature type="domain" description="DUF3967" evidence="1">
    <location>
        <begin position="146"/>
        <end position="174"/>
    </location>
</feature>
<proteinExistence type="predicted"/>
<evidence type="ECO:0000259" key="1">
    <source>
        <dbReference type="Pfam" id="PF13152"/>
    </source>
</evidence>
<dbReference type="InterPro" id="IPR009061">
    <property type="entry name" value="DNA-bd_dom_put_sf"/>
</dbReference>
<name>A0A109FRB1_BACMY</name>
<comment type="caution">
    <text evidence="3">The sequence shown here is derived from an EMBL/GenBank/DDBJ whole genome shotgun (WGS) entry which is preliminary data.</text>
</comment>